<proteinExistence type="predicted"/>
<evidence type="ECO:0000313" key="2">
    <source>
        <dbReference type="Proteomes" id="UP001501747"/>
    </source>
</evidence>
<name>A0ABP7SPV7_9PSEU</name>
<organism evidence="1 2">
    <name type="scientific">Allokutzneria multivorans</name>
    <dbReference type="NCBI Taxonomy" id="1142134"/>
    <lineage>
        <taxon>Bacteria</taxon>
        <taxon>Bacillati</taxon>
        <taxon>Actinomycetota</taxon>
        <taxon>Actinomycetes</taxon>
        <taxon>Pseudonocardiales</taxon>
        <taxon>Pseudonocardiaceae</taxon>
        <taxon>Allokutzneria</taxon>
    </lineage>
</organism>
<comment type="caution">
    <text evidence="1">The sequence shown here is derived from an EMBL/GenBank/DDBJ whole genome shotgun (WGS) entry which is preliminary data.</text>
</comment>
<reference evidence="2" key="1">
    <citation type="journal article" date="2019" name="Int. J. Syst. Evol. Microbiol.">
        <title>The Global Catalogue of Microorganisms (GCM) 10K type strain sequencing project: providing services to taxonomists for standard genome sequencing and annotation.</title>
        <authorList>
            <consortium name="The Broad Institute Genomics Platform"/>
            <consortium name="The Broad Institute Genome Sequencing Center for Infectious Disease"/>
            <person name="Wu L."/>
            <person name="Ma J."/>
        </authorList>
    </citation>
    <scope>NUCLEOTIDE SEQUENCE [LARGE SCALE GENOMIC DNA]</scope>
    <source>
        <strain evidence="2">JCM 17342</strain>
    </source>
</reference>
<protein>
    <submittedName>
        <fullName evidence="1">Uncharacterized protein</fullName>
    </submittedName>
</protein>
<gene>
    <name evidence="1" type="ORF">GCM10022247_42130</name>
</gene>
<sequence length="256" mass="27602">MTGREVRIDQWNAFDVKRAGIGSAAFPLSIEVVPQGETWLVHGTASTAYDIVDALPWAENVAVLNVGQNSWLDEDLRSLRPHEIAEEQNVPAVAHDIGDAAPLIVLARQDLRAFFADWTLYGVDIVDWTGDLAPEAVARGAVRGTHLHSDHDCYLSVRSDDSSVAPRVFTRLLALLAASALGVEDGGTITEPPWELCAHLLDQSPFWTGRATGTGPYGVEIGLAPRAWRPNDPGPSAYPVLVKHDRVTGTWNGAGG</sequence>
<accession>A0ABP7SPV7</accession>
<evidence type="ECO:0000313" key="1">
    <source>
        <dbReference type="EMBL" id="GAA4014818.1"/>
    </source>
</evidence>
<keyword evidence="2" id="KW-1185">Reference proteome</keyword>
<dbReference type="Proteomes" id="UP001501747">
    <property type="component" value="Unassembled WGS sequence"/>
</dbReference>
<dbReference type="EMBL" id="BAABAL010000016">
    <property type="protein sequence ID" value="GAA4014818.1"/>
    <property type="molecule type" value="Genomic_DNA"/>
</dbReference>
<dbReference type="RefSeq" id="WP_344877334.1">
    <property type="nucleotide sequence ID" value="NZ_BAABAL010000016.1"/>
</dbReference>